<dbReference type="OrthoDB" id="195446at2759"/>
<dbReference type="InterPro" id="IPR054471">
    <property type="entry name" value="GPIID_WHD"/>
</dbReference>
<dbReference type="STRING" id="602072.A0A1R3S084"/>
<dbReference type="EMBL" id="KV907494">
    <property type="protein sequence ID" value="OOG00111.1"/>
    <property type="molecule type" value="Genomic_DNA"/>
</dbReference>
<keyword evidence="1" id="KW-0677">Repeat</keyword>
<feature type="domain" description="Nephrocystin 3-like N-terminal" evidence="5">
    <location>
        <begin position="142"/>
        <end position="303"/>
    </location>
</feature>
<dbReference type="InterPro" id="IPR002110">
    <property type="entry name" value="Ankyrin_rpt"/>
</dbReference>
<evidence type="ECO:0000256" key="3">
    <source>
        <dbReference type="SAM" id="SignalP"/>
    </source>
</evidence>
<reference evidence="7" key="1">
    <citation type="journal article" date="2017" name="Genome Biol.">
        <title>Comparative genomics reveals high biological diversity and specific adaptations in the industrially and medically important fungal genus Aspergillus.</title>
        <authorList>
            <person name="de Vries R.P."/>
            <person name="Riley R."/>
            <person name="Wiebenga A."/>
            <person name="Aguilar-Osorio G."/>
            <person name="Amillis S."/>
            <person name="Uchima C.A."/>
            <person name="Anderluh G."/>
            <person name="Asadollahi M."/>
            <person name="Askin M."/>
            <person name="Barry K."/>
            <person name="Battaglia E."/>
            <person name="Bayram O."/>
            <person name="Benocci T."/>
            <person name="Braus-Stromeyer S.A."/>
            <person name="Caldana C."/>
            <person name="Canovas D."/>
            <person name="Cerqueira G.C."/>
            <person name="Chen F."/>
            <person name="Chen W."/>
            <person name="Choi C."/>
            <person name="Clum A."/>
            <person name="Dos Santos R.A."/>
            <person name="Damasio A.R."/>
            <person name="Diallinas G."/>
            <person name="Emri T."/>
            <person name="Fekete E."/>
            <person name="Flipphi M."/>
            <person name="Freyberg S."/>
            <person name="Gallo A."/>
            <person name="Gournas C."/>
            <person name="Habgood R."/>
            <person name="Hainaut M."/>
            <person name="Harispe M.L."/>
            <person name="Henrissat B."/>
            <person name="Hilden K.S."/>
            <person name="Hope R."/>
            <person name="Hossain A."/>
            <person name="Karabika E."/>
            <person name="Karaffa L."/>
            <person name="Karanyi Z."/>
            <person name="Krasevec N."/>
            <person name="Kuo A."/>
            <person name="Kusch H."/>
            <person name="LaButti K."/>
            <person name="Lagendijk E.L."/>
            <person name="Lapidus A."/>
            <person name="Levasseur A."/>
            <person name="Lindquist E."/>
            <person name="Lipzen A."/>
            <person name="Logrieco A.F."/>
            <person name="MacCabe A."/>
            <person name="Maekelae M.R."/>
            <person name="Malavazi I."/>
            <person name="Melin P."/>
            <person name="Meyer V."/>
            <person name="Mielnichuk N."/>
            <person name="Miskei M."/>
            <person name="Molnar A.P."/>
            <person name="Mule G."/>
            <person name="Ngan C.Y."/>
            <person name="Orejas M."/>
            <person name="Orosz E."/>
            <person name="Ouedraogo J.P."/>
            <person name="Overkamp K.M."/>
            <person name="Park H.-S."/>
            <person name="Perrone G."/>
            <person name="Piumi F."/>
            <person name="Punt P.J."/>
            <person name="Ram A.F."/>
            <person name="Ramon A."/>
            <person name="Rauscher S."/>
            <person name="Record E."/>
            <person name="Riano-Pachon D.M."/>
            <person name="Robert V."/>
            <person name="Roehrig J."/>
            <person name="Ruller R."/>
            <person name="Salamov A."/>
            <person name="Salih N.S."/>
            <person name="Samson R.A."/>
            <person name="Sandor E."/>
            <person name="Sanguinetti M."/>
            <person name="Schuetze T."/>
            <person name="Sepcic K."/>
            <person name="Shelest E."/>
            <person name="Sherlock G."/>
            <person name="Sophianopoulou V."/>
            <person name="Squina F.M."/>
            <person name="Sun H."/>
            <person name="Susca A."/>
            <person name="Todd R.B."/>
            <person name="Tsang A."/>
            <person name="Unkles S.E."/>
            <person name="van de Wiele N."/>
            <person name="van Rossen-Uffink D."/>
            <person name="Oliveira J.V."/>
            <person name="Vesth T.C."/>
            <person name="Visser J."/>
            <person name="Yu J.-H."/>
            <person name="Zhou M."/>
            <person name="Andersen M.R."/>
            <person name="Archer D.B."/>
            <person name="Baker S.E."/>
            <person name="Benoit I."/>
            <person name="Brakhage A.A."/>
            <person name="Braus G.H."/>
            <person name="Fischer R."/>
            <person name="Frisvad J.C."/>
            <person name="Goldman G.H."/>
            <person name="Houbraken J."/>
            <person name="Oakley B."/>
            <person name="Pocsi I."/>
            <person name="Scazzocchio C."/>
            <person name="Seiboth B."/>
            <person name="vanKuyk P.A."/>
            <person name="Wortman J."/>
            <person name="Dyer P.S."/>
            <person name="Grigoriev I.V."/>
        </authorList>
    </citation>
    <scope>NUCLEOTIDE SEQUENCE [LARGE SCALE GENOMIC DNA]</scope>
    <source>
        <strain evidence="7">ITEM 5010</strain>
    </source>
</reference>
<keyword evidence="2" id="KW-0040">ANK repeat</keyword>
<protein>
    <submittedName>
        <fullName evidence="6">Uncharacterized protein</fullName>
    </submittedName>
</protein>
<dbReference type="PANTHER" id="PTHR10039:SF15">
    <property type="entry name" value="NACHT DOMAIN-CONTAINING PROTEIN"/>
    <property type="match status" value="1"/>
</dbReference>
<dbReference type="VEuPathDB" id="FungiDB:ASPCADRAFT_139279"/>
<dbReference type="SUPFAM" id="SSF52540">
    <property type="entry name" value="P-loop containing nucleoside triphosphate hydrolases"/>
    <property type="match status" value="1"/>
</dbReference>
<dbReference type="Gene3D" id="3.40.50.300">
    <property type="entry name" value="P-loop containing nucleotide triphosphate hydrolases"/>
    <property type="match status" value="1"/>
</dbReference>
<feature type="signal peptide" evidence="3">
    <location>
        <begin position="1"/>
        <end position="28"/>
    </location>
</feature>
<dbReference type="PRINTS" id="PR01415">
    <property type="entry name" value="ANKYRIN"/>
</dbReference>
<evidence type="ECO:0000256" key="2">
    <source>
        <dbReference type="PROSITE-ProRule" id="PRU00023"/>
    </source>
</evidence>
<proteinExistence type="predicted"/>
<gene>
    <name evidence="6" type="ORF">ASPCADRAFT_139279</name>
</gene>
<dbReference type="InterPro" id="IPR027417">
    <property type="entry name" value="P-loop_NTPase"/>
</dbReference>
<dbReference type="AlphaFoldDB" id="A0A1R3S084"/>
<accession>A0A1R3S084</accession>
<keyword evidence="3" id="KW-0732">Signal</keyword>
<evidence type="ECO:0000259" key="4">
    <source>
        <dbReference type="Pfam" id="PF22939"/>
    </source>
</evidence>
<feature type="domain" description="GPI inositol-deacylase winged helix" evidence="4">
    <location>
        <begin position="421"/>
        <end position="492"/>
    </location>
</feature>
<keyword evidence="7" id="KW-1185">Reference proteome</keyword>
<sequence>MPELHAALARVLTSVLVLCGVSVKYTRQNRFLKGFKNLVKGEDSELRAAYADFHRSVENENIAVRNATLVELQQNLAISTRTEQKTETIVTQTERINQYFEDQEDKDARNAVTSERQDILRSLSSVKFHDKHHDVLAKRHPNTGQWLLDSEEFQQWFQGDKCTTLWCPGTAGTGKTVLTSVAVDYVQQMAFSGDIAVVYVYCDYKDAMTKSDGELVASLTQQLAEQIDTVPPELKRFHEKKQQRTRAVTNEDRLSVMKSLVTHFSRVYVFIDALDECSKDNRDKFLWYMKRMQGFMHIFITSRPHVDLDSCFIHMSRLEIVARDSDIKEYLLSEVDRDTTLAKLIARDPQLKGEIIHSISTKAKGMFLLACLQMAGLAKQSPRSIRKSLDAFPTGIYATYQEAIARIQEQSPVDAEFGMKALSYVFFATKPLRVNELLHALAVEPGDTDIDRTAISEAEIIINLCAGLIMIDEESNSARLIHYTLQEYLESVQLDLFPHGEVDFSSICLTYLSFDVFDAGPCDTEDSILERLEKYPFFEYISLYWGIHVKKCGQPPELIDQILQYMNSPKKMLSAVQLDYTIELHSEDWYTKYPKHFSPLHVAAYWDLDKVLTILIKEVIDINLVTDAEYGYTPLFLAAGKGHESAVKFLIENGADLEFQDSQYGQTPLSRAVGGGHSAVVQQLIDHGADIHTRDSVYNSTPLILAAFNGFET</sequence>
<dbReference type="InterPro" id="IPR056884">
    <property type="entry name" value="NPHP3-like_N"/>
</dbReference>
<dbReference type="InterPro" id="IPR036770">
    <property type="entry name" value="Ankyrin_rpt-contain_sf"/>
</dbReference>
<dbReference type="OMA" id="AVVYVYC"/>
<dbReference type="PROSITE" id="PS50297">
    <property type="entry name" value="ANK_REP_REGION"/>
    <property type="match status" value="2"/>
</dbReference>
<evidence type="ECO:0000313" key="6">
    <source>
        <dbReference type="EMBL" id="OOG00111.1"/>
    </source>
</evidence>
<dbReference type="Pfam" id="PF24883">
    <property type="entry name" value="NPHP3_N"/>
    <property type="match status" value="1"/>
</dbReference>
<feature type="repeat" description="ANK" evidence="2">
    <location>
        <begin position="630"/>
        <end position="662"/>
    </location>
</feature>
<dbReference type="PROSITE" id="PS50088">
    <property type="entry name" value="ANK_REPEAT"/>
    <property type="match status" value="2"/>
</dbReference>
<dbReference type="Pfam" id="PF12796">
    <property type="entry name" value="Ank_2"/>
    <property type="match status" value="1"/>
</dbReference>
<feature type="repeat" description="ANK" evidence="2">
    <location>
        <begin position="664"/>
        <end position="696"/>
    </location>
</feature>
<feature type="non-terminal residue" evidence="6">
    <location>
        <position position="713"/>
    </location>
</feature>
<organism evidence="6 7">
    <name type="scientific">Aspergillus carbonarius (strain ITEM 5010)</name>
    <dbReference type="NCBI Taxonomy" id="602072"/>
    <lineage>
        <taxon>Eukaryota</taxon>
        <taxon>Fungi</taxon>
        <taxon>Dikarya</taxon>
        <taxon>Ascomycota</taxon>
        <taxon>Pezizomycotina</taxon>
        <taxon>Eurotiomycetes</taxon>
        <taxon>Eurotiomycetidae</taxon>
        <taxon>Eurotiales</taxon>
        <taxon>Aspergillaceae</taxon>
        <taxon>Aspergillus</taxon>
        <taxon>Aspergillus subgen. Circumdati</taxon>
    </lineage>
</organism>
<name>A0A1R3S084_ASPC5</name>
<dbReference type="Pfam" id="PF22939">
    <property type="entry name" value="WHD_GPIID"/>
    <property type="match status" value="1"/>
</dbReference>
<evidence type="ECO:0000256" key="1">
    <source>
        <dbReference type="ARBA" id="ARBA00022737"/>
    </source>
</evidence>
<feature type="chain" id="PRO_5012955336" evidence="3">
    <location>
        <begin position="29"/>
        <end position="713"/>
    </location>
</feature>
<dbReference type="SMART" id="SM00248">
    <property type="entry name" value="ANK"/>
    <property type="match status" value="3"/>
</dbReference>
<dbReference type="SUPFAM" id="SSF48403">
    <property type="entry name" value="Ankyrin repeat"/>
    <property type="match status" value="1"/>
</dbReference>
<evidence type="ECO:0000259" key="5">
    <source>
        <dbReference type="Pfam" id="PF24883"/>
    </source>
</evidence>
<dbReference type="Proteomes" id="UP000188318">
    <property type="component" value="Unassembled WGS sequence"/>
</dbReference>
<dbReference type="PANTHER" id="PTHR10039">
    <property type="entry name" value="AMELOGENIN"/>
    <property type="match status" value="1"/>
</dbReference>
<dbReference type="Gene3D" id="1.25.40.20">
    <property type="entry name" value="Ankyrin repeat-containing domain"/>
    <property type="match status" value="1"/>
</dbReference>
<evidence type="ECO:0000313" key="7">
    <source>
        <dbReference type="Proteomes" id="UP000188318"/>
    </source>
</evidence>